<keyword evidence="3" id="KW-1185">Reference proteome</keyword>
<evidence type="ECO:0000256" key="1">
    <source>
        <dbReference type="SAM" id="Phobius"/>
    </source>
</evidence>
<sequence length="337" mass="39823">MRDEYFDYMDEIRQSKLDEQRYIDEKIIYRNYKIKQRRKIVGLTLMTLGIIAYISIRLLTNIENIYSTILGLFSIITGIAIVLLNYLQNDYTSTRGSYSEINNYLLIQLEELKLELQKFKKKTGVLDDDKSIDNSINNIINKIFNKDYIQNKIEKSFTENAVKSSRLDNLFNEFEKTSYRINDELIRLRKSANINLVIGSLSTTIAIFSLTYEVFFSEVNFTETVNLLSHYIPRISLVIFIEIFAFFFLKLYKSNLLEIKYFNNEKTNIDFKLITLKTALFQEDLKMIRLCLSELIKTERNFILKKDESTVEIEKFKVDKNDNQLIASLVEKLLMKK</sequence>
<evidence type="ECO:0000313" key="3">
    <source>
        <dbReference type="Proteomes" id="UP000288102"/>
    </source>
</evidence>
<keyword evidence="1" id="KW-0812">Transmembrane</keyword>
<dbReference type="EMBL" id="QWDM01000016">
    <property type="protein sequence ID" value="RUT68547.1"/>
    <property type="molecule type" value="Genomic_DNA"/>
</dbReference>
<accession>A0A434A2K4</accession>
<feature type="transmembrane region" description="Helical" evidence="1">
    <location>
        <begin position="40"/>
        <end position="59"/>
    </location>
</feature>
<reference evidence="3" key="1">
    <citation type="journal article" date="2019" name="Syst. Appl. Microbiol.">
        <title>Flavobacterium circumlabens sp. nov. and Flavobacterium cupreum sp. nov., two psychrotrophic species isolated from Antarctic environmental samples.</title>
        <authorList>
            <person name="Kralova S."/>
            <person name="Busse H.-J."/>
            <person name="Svec P."/>
            <person name="Maslanova I."/>
            <person name="Stankova E."/>
            <person name="Bartak M."/>
            <person name="Sedlacek I."/>
        </authorList>
    </citation>
    <scope>NUCLEOTIDE SEQUENCE [LARGE SCALE GENOMIC DNA]</scope>
    <source>
        <strain evidence="3">CCM 8825</strain>
    </source>
</reference>
<dbReference type="AlphaFoldDB" id="A0A434A2K4"/>
<evidence type="ECO:0000313" key="2">
    <source>
        <dbReference type="EMBL" id="RUT68547.1"/>
    </source>
</evidence>
<gene>
    <name evidence="2" type="ORF">D0817_20700</name>
</gene>
<keyword evidence="1" id="KW-1133">Transmembrane helix</keyword>
<organism evidence="2 3">
    <name type="scientific">Flavobacterium cupreum</name>
    <dbReference type="NCBI Taxonomy" id="2133766"/>
    <lineage>
        <taxon>Bacteria</taxon>
        <taxon>Pseudomonadati</taxon>
        <taxon>Bacteroidota</taxon>
        <taxon>Flavobacteriia</taxon>
        <taxon>Flavobacteriales</taxon>
        <taxon>Flavobacteriaceae</taxon>
        <taxon>Flavobacterium</taxon>
    </lineage>
</organism>
<dbReference type="Proteomes" id="UP000288102">
    <property type="component" value="Unassembled WGS sequence"/>
</dbReference>
<dbReference type="OrthoDB" id="799595at2"/>
<protein>
    <submittedName>
        <fullName evidence="2">Uncharacterized protein</fullName>
    </submittedName>
</protein>
<feature type="transmembrane region" description="Helical" evidence="1">
    <location>
        <begin position="65"/>
        <end position="87"/>
    </location>
</feature>
<feature type="transmembrane region" description="Helical" evidence="1">
    <location>
        <begin position="232"/>
        <end position="252"/>
    </location>
</feature>
<name>A0A434A2K4_9FLAO</name>
<dbReference type="RefSeq" id="WP_127340213.1">
    <property type="nucleotide sequence ID" value="NZ_QWDM01000016.1"/>
</dbReference>
<feature type="transmembrane region" description="Helical" evidence="1">
    <location>
        <begin position="194"/>
        <end position="212"/>
    </location>
</feature>
<proteinExistence type="predicted"/>
<comment type="caution">
    <text evidence="2">The sequence shown here is derived from an EMBL/GenBank/DDBJ whole genome shotgun (WGS) entry which is preliminary data.</text>
</comment>
<keyword evidence="1" id="KW-0472">Membrane</keyword>